<evidence type="ECO:0000256" key="3">
    <source>
        <dbReference type="ARBA" id="ARBA00022676"/>
    </source>
</evidence>
<evidence type="ECO:0000313" key="10">
    <source>
        <dbReference type="EMBL" id="PWR07317.1"/>
    </source>
</evidence>
<evidence type="ECO:0000256" key="7">
    <source>
        <dbReference type="ARBA" id="ARBA00023136"/>
    </source>
</evidence>
<dbReference type="OrthoDB" id="5318634at2"/>
<dbReference type="GO" id="GO:0005886">
    <property type="term" value="C:plasma membrane"/>
    <property type="evidence" value="ECO:0007669"/>
    <property type="project" value="UniProtKB-SubCell"/>
</dbReference>
<feature type="transmembrane region" description="Helical" evidence="8">
    <location>
        <begin position="176"/>
        <end position="198"/>
    </location>
</feature>
<gene>
    <name evidence="10" type="ORF">DKT68_19885</name>
</gene>
<dbReference type="AlphaFoldDB" id="A0A317CXZ6"/>
<comment type="caution">
    <text evidence="10">The sequence shown here is derived from an EMBL/GenBank/DDBJ whole genome shotgun (WGS) entry which is preliminary data.</text>
</comment>
<protein>
    <recommendedName>
        <fullName evidence="9">Glycosyltransferase RgtA/B/C/D-like domain-containing protein</fullName>
    </recommendedName>
</protein>
<accession>A0A317CXZ6</accession>
<evidence type="ECO:0000256" key="1">
    <source>
        <dbReference type="ARBA" id="ARBA00004651"/>
    </source>
</evidence>
<dbReference type="GO" id="GO:0009103">
    <property type="term" value="P:lipopolysaccharide biosynthetic process"/>
    <property type="evidence" value="ECO:0007669"/>
    <property type="project" value="UniProtKB-ARBA"/>
</dbReference>
<dbReference type="InterPro" id="IPR038731">
    <property type="entry name" value="RgtA/B/C-like"/>
</dbReference>
<keyword evidence="5 8" id="KW-0812">Transmembrane</keyword>
<dbReference type="RefSeq" id="WP_109818903.1">
    <property type="nucleotide sequence ID" value="NZ_QGKR01000226.1"/>
</dbReference>
<dbReference type="PANTHER" id="PTHR33908">
    <property type="entry name" value="MANNOSYLTRANSFERASE YKCB-RELATED"/>
    <property type="match status" value="1"/>
</dbReference>
<feature type="transmembrane region" description="Helical" evidence="8">
    <location>
        <begin position="303"/>
        <end position="323"/>
    </location>
</feature>
<evidence type="ECO:0000313" key="11">
    <source>
        <dbReference type="Proteomes" id="UP000245410"/>
    </source>
</evidence>
<dbReference type="GO" id="GO:0010041">
    <property type="term" value="P:response to iron(III) ion"/>
    <property type="evidence" value="ECO:0007669"/>
    <property type="project" value="TreeGrafter"/>
</dbReference>
<proteinExistence type="predicted"/>
<dbReference type="EMBL" id="QGKR01000226">
    <property type="protein sequence ID" value="PWR07317.1"/>
    <property type="molecule type" value="Genomic_DNA"/>
</dbReference>
<feature type="domain" description="Glycosyltransferase RgtA/B/C/D-like" evidence="9">
    <location>
        <begin position="72"/>
        <end position="201"/>
    </location>
</feature>
<keyword evidence="3" id="KW-0328">Glycosyltransferase</keyword>
<feature type="transmembrane region" description="Helical" evidence="8">
    <location>
        <begin position="12"/>
        <end position="32"/>
    </location>
</feature>
<feature type="transmembrane region" description="Helical" evidence="8">
    <location>
        <begin position="279"/>
        <end position="297"/>
    </location>
</feature>
<feature type="transmembrane region" description="Helical" evidence="8">
    <location>
        <begin position="138"/>
        <end position="156"/>
    </location>
</feature>
<name>A0A317CXZ6_9ACTN</name>
<feature type="transmembrane region" description="Helical" evidence="8">
    <location>
        <begin position="210"/>
        <end position="228"/>
    </location>
</feature>
<sequence length="481" mass="51506">MVDQSLRARPAVWVASFALPGLVAAALGLWRLTGSALWADELATWGAVRLSWSQLWQLSGSVDAVLTPYYGLMKAYTAVAGTSTLALRMPSVVAITLATLVVTVLGRRVGGTGMGLLAGLIFATLPVTSRYAQEARSYAAVILGAALALLLLVLALERPTPARLIGYAAAVGFAGMLHPLNGLLMLVGHATAVGWWQLGHHTDGWRTTRRWAAAALVGALPALGLSVWGSGQTAQVSWIALVNLSALQAFPERLFHSAAVGGFILVLAVLGVRRGAAHVCLAAAAFVPVVLLFLVGTHLQVWVARYVLVVLPAMAVLAASALTRIGRAHAIVAVCLATILAYPAQVTIRAQAGHSQDSFRIAAVIGPRYRPGDVVVFPDTHPSIPWSPRDIYERYLPTPRPPDVLRTAPQRTNGRFLAMECPDAVCLGTPPRLWVVRVDNATDPLKDMAPGKQQRIRKDYRSIQRWQSPLLGISLMERMPT</sequence>
<keyword evidence="11" id="KW-1185">Reference proteome</keyword>
<keyword evidence="7 8" id="KW-0472">Membrane</keyword>
<keyword evidence="4" id="KW-0808">Transferase</keyword>
<dbReference type="Pfam" id="PF13231">
    <property type="entry name" value="PMT_2"/>
    <property type="match status" value="1"/>
</dbReference>
<dbReference type="Proteomes" id="UP000245410">
    <property type="component" value="Unassembled WGS sequence"/>
</dbReference>
<evidence type="ECO:0000256" key="2">
    <source>
        <dbReference type="ARBA" id="ARBA00022475"/>
    </source>
</evidence>
<evidence type="ECO:0000256" key="8">
    <source>
        <dbReference type="SAM" id="Phobius"/>
    </source>
</evidence>
<evidence type="ECO:0000256" key="4">
    <source>
        <dbReference type="ARBA" id="ARBA00022679"/>
    </source>
</evidence>
<feature type="transmembrane region" description="Helical" evidence="8">
    <location>
        <begin position="85"/>
        <end position="106"/>
    </location>
</feature>
<keyword evidence="2" id="KW-1003">Cell membrane</keyword>
<evidence type="ECO:0000259" key="9">
    <source>
        <dbReference type="Pfam" id="PF13231"/>
    </source>
</evidence>
<feature type="transmembrane region" description="Helical" evidence="8">
    <location>
        <begin position="254"/>
        <end position="272"/>
    </location>
</feature>
<evidence type="ECO:0000256" key="5">
    <source>
        <dbReference type="ARBA" id="ARBA00022692"/>
    </source>
</evidence>
<dbReference type="GO" id="GO:0016763">
    <property type="term" value="F:pentosyltransferase activity"/>
    <property type="evidence" value="ECO:0007669"/>
    <property type="project" value="TreeGrafter"/>
</dbReference>
<organism evidence="10 11">
    <name type="scientific">Micromonospora acroterricola</name>
    <dbReference type="NCBI Taxonomy" id="2202421"/>
    <lineage>
        <taxon>Bacteria</taxon>
        <taxon>Bacillati</taxon>
        <taxon>Actinomycetota</taxon>
        <taxon>Actinomycetes</taxon>
        <taxon>Micromonosporales</taxon>
        <taxon>Micromonosporaceae</taxon>
        <taxon>Micromonospora</taxon>
    </lineage>
</organism>
<dbReference type="PANTHER" id="PTHR33908:SF3">
    <property type="entry name" value="UNDECAPRENYL PHOSPHATE-ALPHA-4-AMINO-4-DEOXY-L-ARABINOSE ARABINOSYL TRANSFERASE"/>
    <property type="match status" value="1"/>
</dbReference>
<keyword evidence="6 8" id="KW-1133">Transmembrane helix</keyword>
<feature type="transmembrane region" description="Helical" evidence="8">
    <location>
        <begin position="330"/>
        <end position="348"/>
    </location>
</feature>
<evidence type="ECO:0000256" key="6">
    <source>
        <dbReference type="ARBA" id="ARBA00022989"/>
    </source>
</evidence>
<comment type="subcellular location">
    <subcellularLocation>
        <location evidence="1">Cell membrane</location>
        <topology evidence="1">Multi-pass membrane protein</topology>
    </subcellularLocation>
</comment>
<reference evidence="10 11" key="1">
    <citation type="submission" date="2018-05" db="EMBL/GenBank/DDBJ databases">
        <title>Micromonospora atacamensis sp. nov., a novel actinobacteria isolated from high altitude Atacama Desert soil.</title>
        <authorList>
            <person name="Carro L."/>
            <person name="Golinska P."/>
            <person name="Klenk H.-P."/>
            <person name="Goodfellow M."/>
        </authorList>
    </citation>
    <scope>NUCLEOTIDE SEQUENCE [LARGE SCALE GENOMIC DNA]</scope>
    <source>
        <strain evidence="10 11">5R2A7</strain>
    </source>
</reference>
<dbReference type="InterPro" id="IPR050297">
    <property type="entry name" value="LipidA_mod_glycosyltrf_83"/>
</dbReference>